<evidence type="ECO:0000256" key="1">
    <source>
        <dbReference type="SAM" id="Phobius"/>
    </source>
</evidence>
<feature type="transmembrane region" description="Helical" evidence="1">
    <location>
        <begin position="205"/>
        <end position="224"/>
    </location>
</feature>
<dbReference type="RefSeq" id="WP_004192614.1">
    <property type="nucleotide sequence ID" value="NZ_CM000832.1"/>
</dbReference>
<keyword evidence="1" id="KW-1133">Transmembrane helix</keyword>
<dbReference type="HOGENOM" id="CLU_999938_0_0_4"/>
<name>A0A0E1W640_BURPE</name>
<evidence type="ECO:0000313" key="3">
    <source>
        <dbReference type="Proteomes" id="UP000001812"/>
    </source>
</evidence>
<dbReference type="AlphaFoldDB" id="A0A0E1W640"/>
<reference evidence="2 3" key="2">
    <citation type="submission" date="2009-05" db="EMBL/GenBank/DDBJ databases">
        <authorList>
            <person name="Harkins D.M."/>
            <person name="DeShazer D."/>
            <person name="Woods D.E."/>
            <person name="Brinkac L.M."/>
            <person name="Brown K.A."/>
            <person name="Hung G.C."/>
            <person name="Tuanyok A."/>
            <person name="Zhang B."/>
            <person name="Nierman W.C."/>
        </authorList>
    </citation>
    <scope>NUCLEOTIDE SEQUENCE [LARGE SCALE GENOMIC DNA]</scope>
    <source>
        <strain evidence="2 3">1710a</strain>
    </source>
</reference>
<reference evidence="3" key="1">
    <citation type="submission" date="2007-08" db="EMBL/GenBank/DDBJ databases">
        <title>Annotation of Burkholderia pseudomallei 1710a.</title>
        <authorList>
            <person name="Harkins D.M."/>
            <person name="DeShazer D."/>
            <person name="Woods D.E."/>
            <person name="Brinkac L.M."/>
            <person name="Brown K.A."/>
            <person name="Hung G.C."/>
            <person name="Tuanyok A."/>
            <person name="Zhang B."/>
            <person name="Nierman W.C."/>
        </authorList>
    </citation>
    <scope>NUCLEOTIDE SEQUENCE [LARGE SCALE GENOMIC DNA]</scope>
    <source>
        <strain evidence="3">1710a</strain>
    </source>
</reference>
<keyword evidence="1" id="KW-0472">Membrane</keyword>
<feature type="transmembrane region" description="Helical" evidence="1">
    <location>
        <begin position="236"/>
        <end position="256"/>
    </location>
</feature>
<evidence type="ECO:0000313" key="2">
    <source>
        <dbReference type="EMBL" id="EET07849.1"/>
    </source>
</evidence>
<protein>
    <submittedName>
        <fullName evidence="2">Uncharacterized protein</fullName>
    </submittedName>
</protein>
<dbReference type="Proteomes" id="UP000001812">
    <property type="component" value="Chromosome I"/>
</dbReference>
<sequence>MTDFESKLVLNIASALCSFVLIESKHYLIKWRSNGAQKRAQYSVWKPNIKPQKSNGHAWLRSRWRKASRQSASEVRANQAKVFFWNSGQEPIVAADLSGKKPLTLQLAPAPITGVRIFESVNAIGVKLASDHPFNRDKSRKIVTFDRIDPGHGFVVSLEFEAGHDPTPRMLGPILGASLDYAGPIWAVDLACDGNVRRQGARARAARWISGIACAVGIGGQFVPVHGQAPLVTHSAPYWIFFAVFAVSWTAFLMSSDICKQFSKRMPPSLHYWNEDNA</sequence>
<dbReference type="EMBL" id="CM000832">
    <property type="protein sequence ID" value="EET07849.1"/>
    <property type="molecule type" value="Genomic_DNA"/>
</dbReference>
<keyword evidence="1" id="KW-0812">Transmembrane</keyword>
<accession>A0A0E1W640</accession>
<proteinExistence type="predicted"/>
<dbReference type="GeneID" id="93059482"/>
<gene>
    <name evidence="2" type="ORF">BURPS1710A_1328</name>
</gene>
<organism evidence="2 3">
    <name type="scientific">Burkholderia pseudomallei 1710a</name>
    <dbReference type="NCBI Taxonomy" id="320371"/>
    <lineage>
        <taxon>Bacteria</taxon>
        <taxon>Pseudomonadati</taxon>
        <taxon>Pseudomonadota</taxon>
        <taxon>Betaproteobacteria</taxon>
        <taxon>Burkholderiales</taxon>
        <taxon>Burkholderiaceae</taxon>
        <taxon>Burkholderia</taxon>
        <taxon>pseudomallei group</taxon>
    </lineage>
</organism>